<comment type="caution">
    <text evidence="2">The sequence shown here is derived from an EMBL/GenBank/DDBJ whole genome shotgun (WGS) entry which is preliminary data.</text>
</comment>
<sequence length="65" mass="7479">MLLVLTVSVSCGSQKHKITNTQFADKNYLEGSQSDLNKNVQQLEKRRDADENKMDIHNYDVNKPK</sequence>
<dbReference type="Proteomes" id="UP000321863">
    <property type="component" value="Unassembled WGS sequence"/>
</dbReference>
<dbReference type="EMBL" id="BJYJ01000044">
    <property type="protein sequence ID" value="GEN78056.1"/>
    <property type="molecule type" value="Genomic_DNA"/>
</dbReference>
<evidence type="ECO:0000313" key="2">
    <source>
        <dbReference type="EMBL" id="GEN78056.1"/>
    </source>
</evidence>
<evidence type="ECO:0000313" key="3">
    <source>
        <dbReference type="Proteomes" id="UP000321863"/>
    </source>
</evidence>
<name>A0A511YSA8_9FLAO</name>
<organism evidence="2 3">
    <name type="scientific">Chryseobacterium hagamense</name>
    <dbReference type="NCBI Taxonomy" id="395935"/>
    <lineage>
        <taxon>Bacteria</taxon>
        <taxon>Pseudomonadati</taxon>
        <taxon>Bacteroidota</taxon>
        <taxon>Flavobacteriia</taxon>
        <taxon>Flavobacteriales</taxon>
        <taxon>Weeksellaceae</taxon>
        <taxon>Chryseobacterium group</taxon>
        <taxon>Chryseobacterium</taxon>
    </lineage>
</organism>
<proteinExistence type="predicted"/>
<accession>A0A511YSA8</accession>
<protein>
    <submittedName>
        <fullName evidence="2">Uncharacterized protein</fullName>
    </submittedName>
</protein>
<reference evidence="2 3" key="1">
    <citation type="submission" date="2019-07" db="EMBL/GenBank/DDBJ databases">
        <title>Whole genome shotgun sequence of Chryseobacterium hagamense NBRC 105253.</title>
        <authorList>
            <person name="Hosoyama A."/>
            <person name="Uohara A."/>
            <person name="Ohji S."/>
            <person name="Ichikawa N."/>
        </authorList>
    </citation>
    <scope>NUCLEOTIDE SEQUENCE [LARGE SCALE GENOMIC DNA]</scope>
    <source>
        <strain evidence="2 3">NBRC 105253</strain>
    </source>
</reference>
<keyword evidence="3" id="KW-1185">Reference proteome</keyword>
<dbReference type="AlphaFoldDB" id="A0A511YSA8"/>
<gene>
    <name evidence="2" type="ORF">CHA01nite_37960</name>
</gene>
<evidence type="ECO:0000256" key="1">
    <source>
        <dbReference type="SAM" id="MobiDB-lite"/>
    </source>
</evidence>
<feature type="compositionally biased region" description="Basic and acidic residues" evidence="1">
    <location>
        <begin position="43"/>
        <end position="65"/>
    </location>
</feature>
<feature type="region of interest" description="Disordered" evidence="1">
    <location>
        <begin position="41"/>
        <end position="65"/>
    </location>
</feature>